<evidence type="ECO:0000313" key="1">
    <source>
        <dbReference type="EMBL" id="ETW31126.1"/>
    </source>
</evidence>
<reference evidence="1 2" key="2">
    <citation type="submission" date="2013-02" db="EMBL/GenBank/DDBJ databases">
        <title>The Genome Sequence of Plasmodium falciparum FCH/4.</title>
        <authorList>
            <consortium name="The Broad Institute Genome Sequencing Platform"/>
            <consortium name="The Broad Institute Genome Sequencing Center for Infectious Disease"/>
            <person name="Neafsey D."/>
            <person name="Cheeseman I."/>
            <person name="Volkman S."/>
            <person name="Adams J."/>
            <person name="Walker B."/>
            <person name="Young S.K."/>
            <person name="Zeng Q."/>
            <person name="Gargeya S."/>
            <person name="Fitzgerald M."/>
            <person name="Haas B."/>
            <person name="Abouelleil A."/>
            <person name="Alvarado L."/>
            <person name="Arachchi H.M."/>
            <person name="Berlin A.M."/>
            <person name="Chapman S.B."/>
            <person name="Dewar J."/>
            <person name="Goldberg J."/>
            <person name="Griggs A."/>
            <person name="Gujja S."/>
            <person name="Hansen M."/>
            <person name="Howarth C."/>
            <person name="Imamovic A."/>
            <person name="Larimer J."/>
            <person name="McCowan C."/>
            <person name="Murphy C."/>
            <person name="Neiman D."/>
            <person name="Pearson M."/>
            <person name="Priest M."/>
            <person name="Roberts A."/>
            <person name="Saif S."/>
            <person name="Shea T."/>
            <person name="Sisk P."/>
            <person name="Sykes S."/>
            <person name="Wortman J."/>
            <person name="Nusbaum C."/>
            <person name="Birren B."/>
        </authorList>
    </citation>
    <scope>NUCLEOTIDE SEQUENCE [LARGE SCALE GENOMIC DNA]</scope>
    <source>
        <strain evidence="1 2">FCH/4</strain>
    </source>
</reference>
<dbReference type="OrthoDB" id="365974at2759"/>
<protein>
    <recommendedName>
        <fullName evidence="3">Inner membrane complex protein 1i</fullName>
    </recommendedName>
</protein>
<evidence type="ECO:0000313" key="2">
    <source>
        <dbReference type="Proteomes" id="UP000030656"/>
    </source>
</evidence>
<sequence length="543" mass="63197">MPNKLIILNTEMKKKKKNYVHIFSYIKKKVHTHIYDGIHIFKQGETINVPSSSVPYTFEHSKHLKSKILKPIRQEKVVKVPVTQYVEKIVEKEEIKYVNKYVDVIKPIITYKTKHISKPIYLDKIKYQPKVVEKEKIIHIPKIEYRNKIVEIPVYVHKENIIEKKVPLIVERVVPVLKVNRVEKEILTNSFEIPEICEMTKDENNIHIGKNVHETNQQISCNVSEKGNSFVSEINKEKSDIYNIETYRHMQTTNASPKVYSQLEISSSNMDNQNVETLKDKNNVVDSNDTSDEEEYNEGNLEHKNETRYHEATNEYSNYDFTSEKNQKINDEENNSKELINNNNMEENYYDIDERFKDSNISHVSIHLPEEKGIEQQSYEQNYMNSCNNNYNIIESNLGDTSGSVYNNINTYGTYYSDNMNPQFDKTFVNQSYNGSKGYIQKIMQRNHIPNYSTNTMEHLKIVEEKHPNSSNLHISNERFSTLPSVYGARSVTGKSNFVPSYANSNGQAIVSVRPATIVEYVPKSKKYKASLCNFINKCCGNM</sequence>
<dbReference type="AlphaFoldDB" id="A0A024VTA4"/>
<dbReference type="InterPro" id="IPR022086">
    <property type="entry name" value="IMCp"/>
</dbReference>
<evidence type="ECO:0008006" key="3">
    <source>
        <dbReference type="Google" id="ProtNLM"/>
    </source>
</evidence>
<proteinExistence type="predicted"/>
<dbReference type="Pfam" id="PF12314">
    <property type="entry name" value="IMCp"/>
    <property type="match status" value="1"/>
</dbReference>
<gene>
    <name evidence="1" type="ORF">PFFCH_01466</name>
</gene>
<dbReference type="EMBL" id="KI927873">
    <property type="protein sequence ID" value="ETW31126.1"/>
    <property type="molecule type" value="Genomic_DNA"/>
</dbReference>
<reference evidence="1 2" key="1">
    <citation type="submission" date="2013-02" db="EMBL/GenBank/DDBJ databases">
        <title>The Genome Annotation of Plasmodium falciparum FCH/4.</title>
        <authorList>
            <consortium name="The Broad Institute Genome Sequencing Platform"/>
            <consortium name="The Broad Institute Genome Sequencing Center for Infectious Disease"/>
            <person name="Neafsey D."/>
            <person name="Hoffman S."/>
            <person name="Volkman S."/>
            <person name="Rosenthal P."/>
            <person name="Walker B."/>
            <person name="Young S.K."/>
            <person name="Zeng Q."/>
            <person name="Gargeya S."/>
            <person name="Fitzgerald M."/>
            <person name="Haas B."/>
            <person name="Abouelleil A."/>
            <person name="Allen A.W."/>
            <person name="Alvarado L."/>
            <person name="Arachchi H.M."/>
            <person name="Berlin A.M."/>
            <person name="Chapman S.B."/>
            <person name="Gainer-Dewar J."/>
            <person name="Goldberg J."/>
            <person name="Griggs A."/>
            <person name="Gujja S."/>
            <person name="Hansen M."/>
            <person name="Howarth C."/>
            <person name="Imamovic A."/>
            <person name="Ireland A."/>
            <person name="Larimer J."/>
            <person name="McCowan C."/>
            <person name="Murphy C."/>
            <person name="Pearson M."/>
            <person name="Poon T.W."/>
            <person name="Priest M."/>
            <person name="Roberts A."/>
            <person name="Saif S."/>
            <person name="Shea T."/>
            <person name="Sisk P."/>
            <person name="Sykes S."/>
            <person name="Wortman J."/>
            <person name="Nusbaum C."/>
            <person name="Birren B."/>
        </authorList>
    </citation>
    <scope>NUCLEOTIDE SEQUENCE [LARGE SCALE GENOMIC DNA]</scope>
    <source>
        <strain evidence="1 2">FCH/4</strain>
    </source>
</reference>
<organism evidence="1 2">
    <name type="scientific">Plasmodium falciparum FCH/4</name>
    <dbReference type="NCBI Taxonomy" id="1036724"/>
    <lineage>
        <taxon>Eukaryota</taxon>
        <taxon>Sar</taxon>
        <taxon>Alveolata</taxon>
        <taxon>Apicomplexa</taxon>
        <taxon>Aconoidasida</taxon>
        <taxon>Haemosporida</taxon>
        <taxon>Plasmodiidae</taxon>
        <taxon>Plasmodium</taxon>
        <taxon>Plasmodium (Laverania)</taxon>
    </lineage>
</organism>
<accession>A0A024VTA4</accession>
<dbReference type="Proteomes" id="UP000030656">
    <property type="component" value="Unassembled WGS sequence"/>
</dbReference>
<name>A0A024VTA4_PLAFA</name>